<protein>
    <submittedName>
        <fullName evidence="1">Antitermination protein</fullName>
    </submittedName>
</protein>
<reference evidence="1 2" key="1">
    <citation type="submission" date="2021-08" db="EMBL/GenBank/DDBJ databases">
        <title>Culture and genomic analysis of Symbiopectobacterium purcellii sp. nov. gen. nov., isolated from the leafhopper Empoasca decipiens.</title>
        <authorList>
            <person name="Nadal-Jimenez P."/>
            <person name="Siozios S."/>
            <person name="Halliday N."/>
            <person name="Camara M."/>
            <person name="Hurst G.D.D."/>
        </authorList>
    </citation>
    <scope>NUCLEOTIDE SEQUENCE [LARGE SCALE GENOMIC DNA]</scope>
    <source>
        <strain evidence="1 2">SyEd1</strain>
    </source>
</reference>
<evidence type="ECO:0000313" key="1">
    <source>
        <dbReference type="EMBL" id="QZN96358.1"/>
    </source>
</evidence>
<dbReference type="RefSeq" id="WP_222159410.1">
    <property type="nucleotide sequence ID" value="NZ_CP081864.1"/>
</dbReference>
<dbReference type="Proteomes" id="UP000825886">
    <property type="component" value="Chromosome"/>
</dbReference>
<proteinExistence type="predicted"/>
<evidence type="ECO:0000313" key="2">
    <source>
        <dbReference type="Proteomes" id="UP000825886"/>
    </source>
</evidence>
<dbReference type="EMBL" id="CP081864">
    <property type="protein sequence ID" value="QZN96358.1"/>
    <property type="molecule type" value="Genomic_DNA"/>
</dbReference>
<organism evidence="1 2">
    <name type="scientific">Symbiopectobacterium purcellii</name>
    <dbReference type="NCBI Taxonomy" id="2871826"/>
    <lineage>
        <taxon>Bacteria</taxon>
        <taxon>Pseudomonadati</taxon>
        <taxon>Pseudomonadota</taxon>
        <taxon>Gammaproteobacteria</taxon>
        <taxon>Enterobacterales</taxon>
        <taxon>Enterobacteriaceae</taxon>
    </lineage>
</organism>
<name>A0ABX9AME3_9ENTR</name>
<sequence length="123" mass="14797">MATIIYRKSVNPVNKTNAAIRRHARRKAEAIRRELVTSRIDKVLGQKPVKREALNRIELAFKRQRAPRINFNLLARFKEQINRFAEKYDRLKRLNHRIWYRKPKTEYGITARAKQTYTSRLVH</sequence>
<accession>A0ABX9AME3</accession>
<keyword evidence="2" id="KW-1185">Reference proteome</keyword>
<gene>
    <name evidence="1" type="ORF">K6K13_02485</name>
</gene>